<gene>
    <name evidence="2" type="ORF">NJLHNGOC_07090</name>
</gene>
<name>A0A365YXD8_9PROT</name>
<feature type="region of interest" description="Disordered" evidence="1">
    <location>
        <begin position="1"/>
        <end position="22"/>
    </location>
</feature>
<proteinExistence type="predicted"/>
<dbReference type="AlphaFoldDB" id="A0A365YXD8"/>
<evidence type="ECO:0000256" key="1">
    <source>
        <dbReference type="SAM" id="MobiDB-lite"/>
    </source>
</evidence>
<comment type="caution">
    <text evidence="2">The sequence shown here is derived from an EMBL/GenBank/DDBJ whole genome shotgun (WGS) entry which is preliminary data.</text>
</comment>
<evidence type="ECO:0000313" key="2">
    <source>
        <dbReference type="EMBL" id="RBM07772.1"/>
    </source>
</evidence>
<dbReference type="Pfam" id="PF07120">
    <property type="entry name" value="DUF1376"/>
    <property type="match status" value="1"/>
</dbReference>
<feature type="compositionally biased region" description="Low complexity" evidence="1">
    <location>
        <begin position="152"/>
        <end position="172"/>
    </location>
</feature>
<reference evidence="2 3" key="1">
    <citation type="submission" date="2018-05" db="EMBL/GenBank/DDBJ databases">
        <title>Komagataeibacter cocois sp. nov., for a novel cellulose- producing strain isolated from coconut milk.</title>
        <authorList>
            <person name="Liu L."/>
            <person name="Wang Y."/>
            <person name="Liu S."/>
            <person name="Bi J."/>
            <person name="Chen H."/>
            <person name="Deng J."/>
            <person name="Zhang C."/>
            <person name="Hu Q."/>
            <person name="Li C."/>
        </authorList>
    </citation>
    <scope>NUCLEOTIDE SEQUENCE [LARGE SCALE GENOMIC DNA]</scope>
    <source>
        <strain evidence="2 3">WE7</strain>
    </source>
</reference>
<evidence type="ECO:0008006" key="4">
    <source>
        <dbReference type="Google" id="ProtNLM"/>
    </source>
</evidence>
<evidence type="ECO:0000313" key="3">
    <source>
        <dbReference type="Proteomes" id="UP000252680"/>
    </source>
</evidence>
<feature type="region of interest" description="Disordered" evidence="1">
    <location>
        <begin position="151"/>
        <end position="214"/>
    </location>
</feature>
<organism evidence="2 3">
    <name type="scientific">Novacetimonas cocois</name>
    <dbReference type="NCBI Taxonomy" id="1747507"/>
    <lineage>
        <taxon>Bacteria</taxon>
        <taxon>Pseudomonadati</taxon>
        <taxon>Pseudomonadota</taxon>
        <taxon>Alphaproteobacteria</taxon>
        <taxon>Acetobacterales</taxon>
        <taxon>Acetobacteraceae</taxon>
        <taxon>Novacetimonas</taxon>
    </lineage>
</organism>
<dbReference type="InterPro" id="IPR010781">
    <property type="entry name" value="DUF1376"/>
</dbReference>
<accession>A0A365YXD8</accession>
<dbReference type="EMBL" id="QEXL01000007">
    <property type="protein sequence ID" value="RBM07772.1"/>
    <property type="molecule type" value="Genomic_DNA"/>
</dbReference>
<keyword evidence="3" id="KW-1185">Reference proteome</keyword>
<protein>
    <recommendedName>
        <fullName evidence="4">DUF1376 domain-containing protein</fullName>
    </recommendedName>
</protein>
<feature type="compositionally biased region" description="Low complexity" evidence="1">
    <location>
        <begin position="203"/>
        <end position="214"/>
    </location>
</feature>
<sequence length="308" mass="33539">MPRLPGDVRMTAAPDRGTAMPAPLSPPDCDLRGYDFMPLFGHRLFSGRLYTHCTDAEFRAAVRLWWSAWNQVPAGSLPTDDRALATLADFGRDLRAWRRVRARALDGFVACSDGRLYHPLLSREATRAHAGRLRAQRRRDGDAERLRRWRAGHAGTAPDAPDAPDDTAAGTPPIIPVPAPVPAAKRVSPCDDSDRESDSNTSAARATARPPRGGATVMADLIARTGDLTGRGARQARALTGQWMKAARDDPALVDAVLRDALALRPADPVAWVVACLRQRTGDHPTGREERRQAHLAAWDAIPDLRGI</sequence>
<dbReference type="Proteomes" id="UP000252680">
    <property type="component" value="Unassembled WGS sequence"/>
</dbReference>